<dbReference type="AlphaFoldDB" id="C1DYZ1"/>
<feature type="compositionally biased region" description="Basic residues" evidence="1">
    <location>
        <begin position="573"/>
        <end position="585"/>
    </location>
</feature>
<organism evidence="3 4">
    <name type="scientific">Micromonas commoda (strain RCC299 / NOUM17 / CCMP2709)</name>
    <name type="common">Picoplanktonic green alga</name>
    <dbReference type="NCBI Taxonomy" id="296587"/>
    <lineage>
        <taxon>Eukaryota</taxon>
        <taxon>Viridiplantae</taxon>
        <taxon>Chlorophyta</taxon>
        <taxon>Mamiellophyceae</taxon>
        <taxon>Mamiellales</taxon>
        <taxon>Mamiellaceae</taxon>
        <taxon>Micromonas</taxon>
    </lineage>
</organism>
<dbReference type="RefSeq" id="XP_002499767.1">
    <property type="nucleotide sequence ID" value="XM_002499721.1"/>
</dbReference>
<dbReference type="InParanoid" id="C1DYZ1"/>
<feature type="transmembrane region" description="Helical" evidence="2">
    <location>
        <begin position="38"/>
        <end position="60"/>
    </location>
</feature>
<protein>
    <submittedName>
        <fullName evidence="3">Uncharacterized protein</fullName>
    </submittedName>
</protein>
<feature type="transmembrane region" description="Helical" evidence="2">
    <location>
        <begin position="447"/>
        <end position="466"/>
    </location>
</feature>
<evidence type="ECO:0000313" key="4">
    <source>
        <dbReference type="Proteomes" id="UP000002009"/>
    </source>
</evidence>
<sequence length="585" mass="67246">MNDSRGPVRGTPSRGDDGGRFEEFDSWERRILIATDKLCTLMSFVLQVVAMIFLFGPWLAQPVSRLTADVSLVWANALKTATLAAHVWVMRARRGWYEAHREAVVVAVRLLTFTFIMAGYVHSGTWQVSKSWFVIARLFWGLWGTVGWQVNTLLSLVFQLALFTLLRLGLALKEFVLDTKEDWRCAPIAICWPSSKLSAVRRAELELEQDFSFTKRGFILDFSFVVVMPALILLVKKRHSRLMFAIENQRARRTSRGRLHPQEVGHRPSMNVRSNGMRRTSDIDETFRFGSHITDVFEKFWKGSMVWAPLMEFRDPVMEARFEYWHRSQMLTVDLLKCGVSLVTSSLYYIRVRSAFPSTRFTSLSYFIVNLLQTYIMLTHKRTYVQYRTQFIIGLRLVLMANSVTNFLDLINSQVVSEGGFNLSVMEIPLLLAAIQAIGMHLLMRSFIMTFAAMNVVSFGVTRRMAVEGLFSRIKGVKASILLEKLGFSFGWFENKTQTEMMLLPLLMYLLVSLLTTFVVENRYRTVFLRMQGHSDTHDDGRQSEVIRQAHFSHNTASEEGGAEPDVDESTRRTRSVRRRTPARA</sequence>
<keyword evidence="2" id="KW-0472">Membrane</keyword>
<dbReference type="KEGG" id="mis:MICPUN_55777"/>
<keyword evidence="2" id="KW-0812">Transmembrane</keyword>
<evidence type="ECO:0000313" key="3">
    <source>
        <dbReference type="EMBL" id="ACO61025.1"/>
    </source>
</evidence>
<dbReference type="Proteomes" id="UP000002009">
    <property type="component" value="Chromosome 2"/>
</dbReference>
<keyword evidence="4" id="KW-1185">Reference proteome</keyword>
<reference evidence="3 4" key="1">
    <citation type="journal article" date="2009" name="Science">
        <title>Green evolution and dynamic adaptations revealed by genomes of the marine picoeukaryotes Micromonas.</title>
        <authorList>
            <person name="Worden A.Z."/>
            <person name="Lee J.H."/>
            <person name="Mock T."/>
            <person name="Rouze P."/>
            <person name="Simmons M.P."/>
            <person name="Aerts A.L."/>
            <person name="Allen A.E."/>
            <person name="Cuvelier M.L."/>
            <person name="Derelle E."/>
            <person name="Everett M.V."/>
            <person name="Foulon E."/>
            <person name="Grimwood J."/>
            <person name="Gundlach H."/>
            <person name="Henrissat B."/>
            <person name="Napoli C."/>
            <person name="McDonald S.M."/>
            <person name="Parker M.S."/>
            <person name="Rombauts S."/>
            <person name="Salamov A."/>
            <person name="Von Dassow P."/>
            <person name="Badger J.H."/>
            <person name="Coutinho P.M."/>
            <person name="Demir E."/>
            <person name="Dubchak I."/>
            <person name="Gentemann C."/>
            <person name="Eikrem W."/>
            <person name="Gready J.E."/>
            <person name="John U."/>
            <person name="Lanier W."/>
            <person name="Lindquist E.A."/>
            <person name="Lucas S."/>
            <person name="Mayer K.F."/>
            <person name="Moreau H."/>
            <person name="Not F."/>
            <person name="Otillar R."/>
            <person name="Panaud O."/>
            <person name="Pangilinan J."/>
            <person name="Paulsen I."/>
            <person name="Piegu B."/>
            <person name="Poliakov A."/>
            <person name="Robbens S."/>
            <person name="Schmutz J."/>
            <person name="Toulza E."/>
            <person name="Wyss T."/>
            <person name="Zelensky A."/>
            <person name="Zhou K."/>
            <person name="Armbrust E.V."/>
            <person name="Bhattacharya D."/>
            <person name="Goodenough U.W."/>
            <person name="Van de Peer Y."/>
            <person name="Grigoriev I.V."/>
        </authorList>
    </citation>
    <scope>NUCLEOTIDE SEQUENCE [LARGE SCALE GENOMIC DNA]</scope>
    <source>
        <strain evidence="4">RCC299 / NOUM17</strain>
    </source>
</reference>
<feature type="region of interest" description="Disordered" evidence="1">
    <location>
        <begin position="1"/>
        <end position="20"/>
    </location>
</feature>
<feature type="transmembrane region" description="Helical" evidence="2">
    <location>
        <begin position="103"/>
        <end position="122"/>
    </location>
</feature>
<gene>
    <name evidence="3" type="ORF">MICPUN_55777</name>
</gene>
<feature type="transmembrane region" description="Helical" evidence="2">
    <location>
        <begin position="217"/>
        <end position="235"/>
    </location>
</feature>
<proteinExistence type="predicted"/>
<feature type="transmembrane region" description="Helical" evidence="2">
    <location>
        <begin position="502"/>
        <end position="520"/>
    </location>
</feature>
<accession>C1DYZ1</accession>
<evidence type="ECO:0000256" key="1">
    <source>
        <dbReference type="SAM" id="MobiDB-lite"/>
    </source>
</evidence>
<name>C1DYZ1_MICCC</name>
<keyword evidence="2" id="KW-1133">Transmembrane helix</keyword>
<dbReference type="GeneID" id="8241447"/>
<feature type="region of interest" description="Disordered" evidence="1">
    <location>
        <begin position="553"/>
        <end position="585"/>
    </location>
</feature>
<dbReference type="EMBL" id="CP001323">
    <property type="protein sequence ID" value="ACO61025.1"/>
    <property type="molecule type" value="Genomic_DNA"/>
</dbReference>
<evidence type="ECO:0000256" key="2">
    <source>
        <dbReference type="SAM" id="Phobius"/>
    </source>
</evidence>